<dbReference type="PANTHER" id="PTHR30349:SF41">
    <property type="entry name" value="INTEGRASE_RECOMBINASE PROTEIN MJ0367-RELATED"/>
    <property type="match status" value="1"/>
</dbReference>
<dbReference type="SUPFAM" id="SSF56349">
    <property type="entry name" value="DNA breaking-rejoining enzymes"/>
    <property type="match status" value="1"/>
</dbReference>
<keyword evidence="3" id="KW-0238">DNA-binding</keyword>
<dbReference type="PROSITE" id="PS51898">
    <property type="entry name" value="TYR_RECOMBINASE"/>
    <property type="match status" value="1"/>
</dbReference>
<evidence type="ECO:0000313" key="6">
    <source>
        <dbReference type="EMBL" id="UXZ97599.1"/>
    </source>
</evidence>
<sequence length="410" mass="47535">MYLEFVLTDDGFIIPHVGGKLAFPLVDFLIYQSSTPMKRGGVREIETLKNIYNHMKIWFDYCADLGLGYDMVTYEVHLVALHRSLKERRVISESYNVYYRSWRSFYDWCDSEGIPHLMRFPAKHTIGQRLSSGSGNGFKSQSVLKIEIDPGLDITNQISDYKEKILSDEDFKALSDELNRQDPVFKYIAYMMVTTGLRVGGVVQIPIGANVLNPKWLRYPDLQEKNLKFQKLTYIPKGGKRKLKCLVLTEALGVVHDEYITQCRPRRAELFKEKNGKLEVAPLWINANGKEVYRHDIWAAFRVASKVLGRRITPHFLRHTYASYVVYYYFKVNGLTPNLAYTHDIHEQLRIQLGHCDVETTKMYIRTVISVKMEAWLPLLTPHVKQFVDAHLPSEVLAMVTRFFESDGDF</sequence>
<dbReference type="EMBL" id="CP081201">
    <property type="protein sequence ID" value="UXZ97599.1"/>
    <property type="molecule type" value="Genomic_DNA"/>
</dbReference>
<evidence type="ECO:0000256" key="4">
    <source>
        <dbReference type="ARBA" id="ARBA00023172"/>
    </source>
</evidence>
<name>A0ABY6FIW1_9PSED</name>
<keyword evidence="4" id="KW-0233">DNA recombination</keyword>
<dbReference type="InterPro" id="IPR002104">
    <property type="entry name" value="Integrase_catalytic"/>
</dbReference>
<protein>
    <submittedName>
        <fullName evidence="6">Site-specific integrase</fullName>
    </submittedName>
</protein>
<accession>A0ABY6FIW1</accession>
<feature type="domain" description="Tyr recombinase" evidence="5">
    <location>
        <begin position="161"/>
        <end position="377"/>
    </location>
</feature>
<keyword evidence="2" id="KW-0229">DNA integration</keyword>
<dbReference type="Gene3D" id="1.10.443.10">
    <property type="entry name" value="Intergrase catalytic core"/>
    <property type="match status" value="1"/>
</dbReference>
<dbReference type="Proteomes" id="UP001063228">
    <property type="component" value="Chromosome"/>
</dbReference>
<dbReference type="PANTHER" id="PTHR30349">
    <property type="entry name" value="PHAGE INTEGRASE-RELATED"/>
    <property type="match status" value="1"/>
</dbReference>
<keyword evidence="7" id="KW-1185">Reference proteome</keyword>
<comment type="similarity">
    <text evidence="1">Belongs to the 'phage' integrase family.</text>
</comment>
<evidence type="ECO:0000256" key="3">
    <source>
        <dbReference type="ARBA" id="ARBA00023125"/>
    </source>
</evidence>
<dbReference type="RefSeq" id="WP_187602150.1">
    <property type="nucleotide sequence ID" value="NZ_CP081201.1"/>
</dbReference>
<evidence type="ECO:0000313" key="7">
    <source>
        <dbReference type="Proteomes" id="UP001063228"/>
    </source>
</evidence>
<evidence type="ECO:0000256" key="2">
    <source>
        <dbReference type="ARBA" id="ARBA00022908"/>
    </source>
</evidence>
<dbReference type="InterPro" id="IPR011010">
    <property type="entry name" value="DNA_brk_join_enz"/>
</dbReference>
<evidence type="ECO:0000256" key="1">
    <source>
        <dbReference type="ARBA" id="ARBA00008857"/>
    </source>
</evidence>
<dbReference type="CDD" id="cd00397">
    <property type="entry name" value="DNA_BRE_C"/>
    <property type="match status" value="1"/>
</dbReference>
<organism evidence="6 7">
    <name type="scientific">Pseudomonas phytophila</name>
    <dbReference type="NCBI Taxonomy" id="2867264"/>
    <lineage>
        <taxon>Bacteria</taxon>
        <taxon>Pseudomonadati</taxon>
        <taxon>Pseudomonadota</taxon>
        <taxon>Gammaproteobacteria</taxon>
        <taxon>Pseudomonadales</taxon>
        <taxon>Pseudomonadaceae</taxon>
        <taxon>Pseudomonas</taxon>
    </lineage>
</organism>
<evidence type="ECO:0000259" key="5">
    <source>
        <dbReference type="PROSITE" id="PS51898"/>
    </source>
</evidence>
<reference evidence="6" key="1">
    <citation type="submission" date="2021-08" db="EMBL/GenBank/DDBJ databases">
        <title>Complete genome sequence of Pseudomonas phytophila.</title>
        <authorList>
            <person name="Weir B.S."/>
            <person name="Templeton M.D."/>
            <person name="Arshed S."/>
            <person name="Andersen M.T."/>
            <person name="Jayaraman J."/>
        </authorList>
    </citation>
    <scope>NUCLEOTIDE SEQUENCE</scope>
    <source>
        <strain evidence="6">ICMP 23753</strain>
    </source>
</reference>
<proteinExistence type="inferred from homology"/>
<gene>
    <name evidence="6" type="ORF">K3169_06835</name>
</gene>
<dbReference type="InterPro" id="IPR013762">
    <property type="entry name" value="Integrase-like_cat_sf"/>
</dbReference>
<dbReference type="InterPro" id="IPR050090">
    <property type="entry name" value="Tyrosine_recombinase_XerCD"/>
</dbReference>